<accession>T1BPX2</accession>
<dbReference type="InterPro" id="IPR029060">
    <property type="entry name" value="PIN-like_dom_sf"/>
</dbReference>
<organism evidence="1">
    <name type="scientific">mine drainage metagenome</name>
    <dbReference type="NCBI Taxonomy" id="410659"/>
    <lineage>
        <taxon>unclassified sequences</taxon>
        <taxon>metagenomes</taxon>
        <taxon>ecological metagenomes</taxon>
    </lineage>
</organism>
<dbReference type="SUPFAM" id="SSF88723">
    <property type="entry name" value="PIN domain-like"/>
    <property type="match status" value="1"/>
</dbReference>
<name>T1BPX2_9ZZZZ</name>
<protein>
    <submittedName>
        <fullName evidence="1">Uncharacterized protein</fullName>
    </submittedName>
</protein>
<evidence type="ECO:0000313" key="1">
    <source>
        <dbReference type="EMBL" id="EQD71917.1"/>
    </source>
</evidence>
<gene>
    <name evidence="1" type="ORF">B1B_04186</name>
</gene>
<dbReference type="EMBL" id="AUZY01002629">
    <property type="protein sequence ID" value="EQD71917.1"/>
    <property type="molecule type" value="Genomic_DNA"/>
</dbReference>
<sequence length="197" mass="20475">MATHKVTITMPEDVLRQARAEVAAGRATNLSAYVSEVVAERAQHDRIDGIVDAILAETGGEATESERAVGQGRPRGLTLDSGALLALERGHREVALLLREALDGGCVAVPSGVLAQSWRGGARQARIGALIGDRRVQVPALDREAALGIGRLLAATGSSDVVDGQVVLVATARGDIVVTSDASDVHRLAPALRVVEV</sequence>
<reference evidence="1" key="1">
    <citation type="submission" date="2013-08" db="EMBL/GenBank/DDBJ databases">
        <authorList>
            <person name="Mendez C."/>
            <person name="Richter M."/>
            <person name="Ferrer M."/>
            <person name="Sanchez J."/>
        </authorList>
    </citation>
    <scope>NUCLEOTIDE SEQUENCE</scope>
</reference>
<dbReference type="AlphaFoldDB" id="T1BPX2"/>
<proteinExistence type="predicted"/>
<reference evidence="1" key="2">
    <citation type="journal article" date="2014" name="ISME J.">
        <title>Microbial stratification in low pH oxic and suboxic macroscopic growths along an acid mine drainage.</title>
        <authorList>
            <person name="Mendez-Garcia C."/>
            <person name="Mesa V."/>
            <person name="Sprenger R.R."/>
            <person name="Richter M."/>
            <person name="Diez M.S."/>
            <person name="Solano J."/>
            <person name="Bargiela R."/>
            <person name="Golyshina O.V."/>
            <person name="Manteca A."/>
            <person name="Ramos J.L."/>
            <person name="Gallego J.R."/>
            <person name="Llorente I."/>
            <person name="Martins Dos Santos V.A."/>
            <person name="Jensen O.N."/>
            <person name="Pelaez A.I."/>
            <person name="Sanchez J."/>
            <person name="Ferrer M."/>
        </authorList>
    </citation>
    <scope>NUCLEOTIDE SEQUENCE</scope>
</reference>
<comment type="caution">
    <text evidence="1">The sequence shown here is derived from an EMBL/GenBank/DDBJ whole genome shotgun (WGS) entry which is preliminary data.</text>
</comment>
<dbReference type="Gene3D" id="3.40.50.1010">
    <property type="entry name" value="5'-nuclease"/>
    <property type="match status" value="1"/>
</dbReference>